<accession>A0A813MQ43</accession>
<gene>
    <name evidence="6" type="ORF">JYZ213_LOCUS619</name>
</gene>
<evidence type="ECO:0000256" key="4">
    <source>
        <dbReference type="PROSITE-ProRule" id="PRU00125"/>
    </source>
</evidence>
<reference evidence="6" key="1">
    <citation type="submission" date="2021-02" db="EMBL/GenBank/DDBJ databases">
        <authorList>
            <person name="Nowell W R."/>
        </authorList>
    </citation>
    <scope>NUCLEOTIDE SEQUENCE</scope>
</reference>
<dbReference type="InterPro" id="IPR001781">
    <property type="entry name" value="Znf_LIM"/>
</dbReference>
<evidence type="ECO:0000256" key="2">
    <source>
        <dbReference type="ARBA" id="ARBA00022833"/>
    </source>
</evidence>
<dbReference type="Gene3D" id="2.10.110.10">
    <property type="entry name" value="Cysteine Rich Protein"/>
    <property type="match status" value="1"/>
</dbReference>
<protein>
    <recommendedName>
        <fullName evidence="5">LIM zinc-binding domain-containing protein</fullName>
    </recommendedName>
</protein>
<dbReference type="EMBL" id="CAJNOG010000003">
    <property type="protein sequence ID" value="CAF0724356.1"/>
    <property type="molecule type" value="Genomic_DNA"/>
</dbReference>
<organism evidence="6 7">
    <name type="scientific">Adineta steineri</name>
    <dbReference type="NCBI Taxonomy" id="433720"/>
    <lineage>
        <taxon>Eukaryota</taxon>
        <taxon>Metazoa</taxon>
        <taxon>Spiralia</taxon>
        <taxon>Gnathifera</taxon>
        <taxon>Rotifera</taxon>
        <taxon>Eurotatoria</taxon>
        <taxon>Bdelloidea</taxon>
        <taxon>Adinetida</taxon>
        <taxon>Adinetidae</taxon>
        <taxon>Adineta</taxon>
    </lineage>
</organism>
<feature type="domain" description="LIM zinc-binding" evidence="5">
    <location>
        <begin position="28"/>
        <end position="88"/>
    </location>
</feature>
<dbReference type="AlphaFoldDB" id="A0A813MQ43"/>
<evidence type="ECO:0000259" key="5">
    <source>
        <dbReference type="PROSITE" id="PS50023"/>
    </source>
</evidence>
<evidence type="ECO:0000256" key="1">
    <source>
        <dbReference type="ARBA" id="ARBA00022723"/>
    </source>
</evidence>
<dbReference type="SMART" id="SM00132">
    <property type="entry name" value="LIM"/>
    <property type="match status" value="1"/>
</dbReference>
<dbReference type="CDD" id="cd08368">
    <property type="entry name" value="LIM"/>
    <property type="match status" value="1"/>
</dbReference>
<proteinExistence type="predicted"/>
<dbReference type="GO" id="GO:0046872">
    <property type="term" value="F:metal ion binding"/>
    <property type="evidence" value="ECO:0007669"/>
    <property type="project" value="UniProtKB-KW"/>
</dbReference>
<name>A0A813MQ43_9BILA</name>
<evidence type="ECO:0000313" key="6">
    <source>
        <dbReference type="EMBL" id="CAF0724356.1"/>
    </source>
</evidence>
<keyword evidence="3 4" id="KW-0440">LIM domain</keyword>
<comment type="caution">
    <text evidence="6">The sequence shown here is derived from an EMBL/GenBank/DDBJ whole genome shotgun (WGS) entry which is preliminary data.</text>
</comment>
<sequence>MQCPTTISLNDLHIIDNANNIVRWHRMSQCPICLQPIPYDERRALGGKVLHSGCIVCVICHKSIGEGAFEQENDNIFCINCYNDVNKSKLETSSIDTIDNSSKNDEILINSESSIDSAARYGSIKKMIIFFVSIVIMIESSIDSAARYGSIKSFIERVYLYNEYNQKKTSHLTVTQTDGKIRISGMLRIYWNINTPIKLKSGQSIPLGLYPKSLGIYDMNEDKMNNENGNDQQLSKNFDSVSKRLCYDDTILTKLSLSDDNDSNQIGNLRRVQTIRVSSNQRKPLRMALPTFLQSSNDDDEARSFIPAKDSMTTVALHSSNGLENN</sequence>
<dbReference type="Pfam" id="PF00412">
    <property type="entry name" value="LIM"/>
    <property type="match status" value="1"/>
</dbReference>
<keyword evidence="2 4" id="KW-0862">Zinc</keyword>
<evidence type="ECO:0000313" key="7">
    <source>
        <dbReference type="Proteomes" id="UP000663845"/>
    </source>
</evidence>
<dbReference type="PROSITE" id="PS50023">
    <property type="entry name" value="LIM_DOMAIN_2"/>
    <property type="match status" value="1"/>
</dbReference>
<keyword evidence="1 4" id="KW-0479">Metal-binding</keyword>
<evidence type="ECO:0000256" key="3">
    <source>
        <dbReference type="ARBA" id="ARBA00023038"/>
    </source>
</evidence>
<dbReference type="Proteomes" id="UP000663845">
    <property type="component" value="Unassembled WGS sequence"/>
</dbReference>